<reference evidence="3" key="1">
    <citation type="submission" date="2011-03" db="EMBL/GenBank/DDBJ databases">
        <title>Draft genome sequence of Brevundimonas diminuta.</title>
        <authorList>
            <person name="Brown P.J.B."/>
            <person name="Buechlein A."/>
            <person name="Hemmerich C."/>
            <person name="Brun Y.V."/>
        </authorList>
    </citation>
    <scope>NUCLEOTIDE SEQUENCE [LARGE SCALE GENOMIC DNA]</scope>
    <source>
        <strain evidence="3">C19</strain>
    </source>
</reference>
<gene>
    <name evidence="2" type="ORF">ABI_27210</name>
</gene>
<dbReference type="Proteomes" id="UP000006512">
    <property type="component" value="Unassembled WGS sequence"/>
</dbReference>
<evidence type="ECO:0000313" key="2">
    <source>
        <dbReference type="EMBL" id="EGF91306.1"/>
    </source>
</evidence>
<keyword evidence="3" id="KW-1185">Reference proteome</keyword>
<dbReference type="OrthoDB" id="7171820at2"/>
<evidence type="ECO:0000256" key="1">
    <source>
        <dbReference type="SAM" id="SignalP"/>
    </source>
</evidence>
<feature type="signal peptide" evidence="1">
    <location>
        <begin position="1"/>
        <end position="20"/>
    </location>
</feature>
<protein>
    <submittedName>
        <fullName evidence="2">Uncharacterized protein</fullName>
    </submittedName>
</protein>
<keyword evidence="1" id="KW-0732">Signal</keyword>
<organism evidence="2 3">
    <name type="scientific">Asticcacaulis biprosthecium C19</name>
    <dbReference type="NCBI Taxonomy" id="715226"/>
    <lineage>
        <taxon>Bacteria</taxon>
        <taxon>Pseudomonadati</taxon>
        <taxon>Pseudomonadota</taxon>
        <taxon>Alphaproteobacteria</taxon>
        <taxon>Caulobacterales</taxon>
        <taxon>Caulobacteraceae</taxon>
        <taxon>Asticcacaulis</taxon>
    </lineage>
</organism>
<dbReference type="STRING" id="715226.ABI_27210"/>
<proteinExistence type="predicted"/>
<dbReference type="HOGENOM" id="CLU_1243226_0_0_5"/>
<name>F4QM65_9CAUL</name>
<dbReference type="EMBL" id="GL883078">
    <property type="protein sequence ID" value="EGF91306.1"/>
    <property type="molecule type" value="Genomic_DNA"/>
</dbReference>
<feature type="chain" id="PRO_5003314240" evidence="1">
    <location>
        <begin position="21"/>
        <end position="222"/>
    </location>
</feature>
<accession>F4QM65</accession>
<sequence length="222" mass="24219">MMFRIYCLLAAFLLVSPAAAQTEADLRQQKTDAVEFKHRLFRLLQSHDRRQANAADIESAMGGGFVTDAVTATDGMPAAATKRVAQGFRSMGGVQYVIPLADLGQGSLPIELRSATLYGFDMKAFATYGDSCLTLDDVRYNFRGAYGWSPVGSVSGPVGIRGEREGATVIAIVEKTFPANAKDQAEMDRLLAQDKSLDRVERQRLEVLKSKINGCVTNLDLF</sequence>
<dbReference type="AlphaFoldDB" id="F4QM65"/>
<dbReference type="RefSeq" id="WP_006273506.1">
    <property type="nucleotide sequence ID" value="NZ_GL883078.1"/>
</dbReference>
<evidence type="ECO:0000313" key="3">
    <source>
        <dbReference type="Proteomes" id="UP000006512"/>
    </source>
</evidence>